<evidence type="ECO:0000313" key="3">
    <source>
        <dbReference type="EMBL" id="CBH98660.1"/>
    </source>
</evidence>
<dbReference type="AlphaFoldDB" id="E6PUQ3"/>
<dbReference type="InterPro" id="IPR054828">
    <property type="entry name" value="Vit_B12_bind_prot"/>
</dbReference>
<dbReference type="EMBL" id="CABM01000059">
    <property type="protein sequence ID" value="CBH98660.1"/>
    <property type="molecule type" value="Genomic_DNA"/>
</dbReference>
<dbReference type="SUPFAM" id="SSF53807">
    <property type="entry name" value="Helical backbone' metal receptor"/>
    <property type="match status" value="1"/>
</dbReference>
<proteinExistence type="predicted"/>
<accession>E6PUQ3</accession>
<sequence length="293" mass="31532">MQAVRTFPSGNRDAVDALGQRFAPAGAETRIASLVPSLTETLFDLGLGAQVVARTGFCIHPAAAVRAVPKVGGTKDVNLARLRALAPSHVLVNVDENTRETVAALRAFVPQVVVTHPQAPADNLALLALLGELFGGVPGVKVRALQLANALQAQLAALAAQPWPARRVLYLIWREPWMTVARDTYIARTLACVGWNTLPEVVGGDGMATPGAARYPVFDWDAPWLREVDLVLLSTEPYRFQHRDVDAARALLAARGLHPEVRLIDGEWCSWYGSRAARSLPRLAALAALINPA</sequence>
<reference evidence="3" key="1">
    <citation type="submission" date="2009-10" db="EMBL/GenBank/DDBJ databases">
        <title>Diversity of trophic interactions inside an arsenic-rich microbial ecosystem.</title>
        <authorList>
            <person name="Bertin P.N."/>
            <person name="Heinrich-Salmeron A."/>
            <person name="Pelletier E."/>
            <person name="Goulhen-Chollet F."/>
            <person name="Arsene-Ploetze F."/>
            <person name="Gallien S."/>
            <person name="Calteau A."/>
            <person name="Vallenet D."/>
            <person name="Casiot C."/>
            <person name="Chane-Woon-Ming B."/>
            <person name="Giloteaux L."/>
            <person name="Barakat M."/>
            <person name="Bonnefoy V."/>
            <person name="Bruneel O."/>
            <person name="Chandler M."/>
            <person name="Cleiss J."/>
            <person name="Duran R."/>
            <person name="Elbaz-Poulichet F."/>
            <person name="Fonknechten N."/>
            <person name="Lauga B."/>
            <person name="Mornico D."/>
            <person name="Ortet P."/>
            <person name="Schaeffer C."/>
            <person name="Siguier P."/>
            <person name="Alexander Thil Smith A."/>
            <person name="Van Dorsselaer A."/>
            <person name="Weissenbach J."/>
            <person name="Medigue C."/>
            <person name="Le Paslier D."/>
        </authorList>
    </citation>
    <scope>NUCLEOTIDE SEQUENCE</scope>
</reference>
<dbReference type="Pfam" id="PF01497">
    <property type="entry name" value="Peripla_BP_2"/>
    <property type="match status" value="1"/>
</dbReference>
<name>E6PUQ3_9ZZZZ</name>
<dbReference type="NCBIfam" id="NF038402">
    <property type="entry name" value="TroA_like"/>
    <property type="match status" value="1"/>
</dbReference>
<organism evidence="3">
    <name type="scientific">mine drainage metagenome</name>
    <dbReference type="NCBI Taxonomy" id="410659"/>
    <lineage>
        <taxon>unclassified sequences</taxon>
        <taxon>metagenomes</taxon>
        <taxon>ecological metagenomes</taxon>
    </lineage>
</organism>
<comment type="caution">
    <text evidence="3">The sequence shown here is derived from an EMBL/GenBank/DDBJ whole genome shotgun (WGS) entry which is preliminary data.</text>
</comment>
<dbReference type="Gene3D" id="3.40.50.1980">
    <property type="entry name" value="Nitrogenase molybdenum iron protein domain"/>
    <property type="match status" value="2"/>
</dbReference>
<keyword evidence="1" id="KW-0732">Signal</keyword>
<dbReference type="PANTHER" id="PTHR30535">
    <property type="entry name" value="VITAMIN B12-BINDING PROTEIN"/>
    <property type="match status" value="1"/>
</dbReference>
<dbReference type="PANTHER" id="PTHR30535:SF35">
    <property type="entry name" value="PERIPLASMIC BINDING PROTEIN"/>
    <property type="match status" value="1"/>
</dbReference>
<gene>
    <name evidence="3" type="ORF">CARN2_4142</name>
</gene>
<dbReference type="InterPro" id="IPR050902">
    <property type="entry name" value="ABC_Transporter_SBP"/>
</dbReference>
<dbReference type="InterPro" id="IPR002491">
    <property type="entry name" value="ABC_transptr_periplasmic_BD"/>
</dbReference>
<evidence type="ECO:0000256" key="1">
    <source>
        <dbReference type="ARBA" id="ARBA00022729"/>
    </source>
</evidence>
<protein>
    <submittedName>
        <fullName evidence="3">Putative ABC-type Fe3+-hydroxamate transport system, periplasmic component</fullName>
    </submittedName>
</protein>
<feature type="domain" description="Fe/B12 periplasmic-binding" evidence="2">
    <location>
        <begin position="31"/>
        <end position="158"/>
    </location>
</feature>
<evidence type="ECO:0000259" key="2">
    <source>
        <dbReference type="Pfam" id="PF01497"/>
    </source>
</evidence>